<dbReference type="PANTHER" id="PTHR45989">
    <property type="entry name" value="TRANSLATION INITIATION FACTOR EIF-2B SUBUNIT GAMMA"/>
    <property type="match status" value="1"/>
</dbReference>
<dbReference type="PANTHER" id="PTHR45989:SF1">
    <property type="entry name" value="TRANSLATION INITIATION FACTOR EIF-2B SUBUNIT GAMMA"/>
    <property type="match status" value="1"/>
</dbReference>
<comment type="subunit">
    <text evidence="9">Component of the translation initiation factor 2B (eIF2B) complex which is a heterodecamer of two sets of five different subunits: alpha, beta, gamma, delta and epsilon. Subunits alpha, beta and delta comprise a regulatory subcomplex and subunits epsilon and gamma comprise a catalytic subcomplex. Within the complex, the hexameric regulatory complex resides at the center, with the two heterodimeric catalytic subcomplexes bound on opposite sides.</text>
</comment>
<evidence type="ECO:0000313" key="11">
    <source>
        <dbReference type="Proteomes" id="UP000887577"/>
    </source>
</evidence>
<dbReference type="SUPFAM" id="SSF53448">
    <property type="entry name" value="Nucleotide-diphospho-sugar transferases"/>
    <property type="match status" value="1"/>
</dbReference>
<dbReference type="InterPro" id="IPR005835">
    <property type="entry name" value="NTP_transferase_dom"/>
</dbReference>
<evidence type="ECO:0000256" key="1">
    <source>
        <dbReference type="ARBA" id="ARBA00004514"/>
    </source>
</evidence>
<accession>A0A914Z455</accession>
<evidence type="ECO:0000256" key="2">
    <source>
        <dbReference type="ARBA" id="ARBA00007878"/>
    </source>
</evidence>
<evidence type="ECO:0000256" key="8">
    <source>
        <dbReference type="ARBA" id="ARBA00045373"/>
    </source>
</evidence>
<dbReference type="InterPro" id="IPR029044">
    <property type="entry name" value="Nucleotide-diphossugar_trans"/>
</dbReference>
<dbReference type="GO" id="GO:0005851">
    <property type="term" value="C:eukaryotic translation initiation factor 2B complex"/>
    <property type="evidence" value="ECO:0007669"/>
    <property type="project" value="TreeGrafter"/>
</dbReference>
<evidence type="ECO:0000256" key="5">
    <source>
        <dbReference type="ARBA" id="ARBA00022917"/>
    </source>
</evidence>
<dbReference type="GO" id="GO:0005085">
    <property type="term" value="F:guanyl-nucleotide exchange factor activity"/>
    <property type="evidence" value="ECO:0007669"/>
    <property type="project" value="TreeGrafter"/>
</dbReference>
<dbReference type="WBParaSite" id="PSU_v2.g6783.t1">
    <property type="protein sequence ID" value="PSU_v2.g6783.t1"/>
    <property type="gene ID" value="PSU_v2.g6783"/>
</dbReference>
<dbReference type="GO" id="GO:0003743">
    <property type="term" value="F:translation initiation factor activity"/>
    <property type="evidence" value="ECO:0007669"/>
    <property type="project" value="UniProtKB-KW"/>
</dbReference>
<sequence length="312" mass="35685">MTTFTEFQAVVFAGEYGSRLTDLTNNVPKPLLPVANVPLFWHALDMLHRNHIFDIILITNEKSDENIREFLKSEDFPPLPNLNIDVVYPGPDSDDCGMVEALRFVADRIKHDFIVISGDVVSDINLHQMLQQHRAEDATITVCLTENAIVKGPNSVDKKSPKCRDFSILPADSDRLLFLAPEEDFEEMKPKHQLFVKFQNVHLTARYSNCHIYIMKQGLLNVIKSLDDNFSSITAEFIPYILELQYGKRDKAIMRMIFGESELQDDEVHDYKHQNDKDSQNDREVLCFAYKATLGAVTYIGFCANCNGRCIF</sequence>
<comment type="similarity">
    <text evidence="2">Belongs to the eIF-2B gamma/epsilon subunits family.</text>
</comment>
<evidence type="ECO:0000256" key="6">
    <source>
        <dbReference type="ARBA" id="ARBA00044196"/>
    </source>
</evidence>
<keyword evidence="11" id="KW-1185">Reference proteome</keyword>
<dbReference type="AlphaFoldDB" id="A0A914Z455"/>
<evidence type="ECO:0000259" key="10">
    <source>
        <dbReference type="Pfam" id="PF00483"/>
    </source>
</evidence>
<dbReference type="Gene3D" id="3.90.550.10">
    <property type="entry name" value="Spore Coat Polysaccharide Biosynthesis Protein SpsA, Chain A"/>
    <property type="match status" value="1"/>
</dbReference>
<protein>
    <recommendedName>
        <fullName evidence="6">Translation initiation factor eIF2B subunit gamma</fullName>
    </recommendedName>
    <alternativeName>
        <fullName evidence="7">eIF2B GDP-GTP exchange factor subunit gamma</fullName>
    </alternativeName>
</protein>
<dbReference type="Proteomes" id="UP000887577">
    <property type="component" value="Unplaced"/>
</dbReference>
<dbReference type="GO" id="GO:0002183">
    <property type="term" value="P:cytoplasmic translational initiation"/>
    <property type="evidence" value="ECO:0007669"/>
    <property type="project" value="TreeGrafter"/>
</dbReference>
<comment type="function">
    <text evidence="8">Acts as a component of the translation initiation factor 2B (eIF2B) complex, which catalyzes the exchange of GDP for GTP on the eukaryotic initiation factor 2 (eIF2) complex gamma subunit. Its guanine nucleotide exchange factor activity is repressed when bound to eIF2 complex phosphorylated on the alpha subunit, thereby limiting the amount of methionyl-initiator methionine tRNA available to the ribosome and consequently global translation is repressed.</text>
</comment>
<dbReference type="InterPro" id="IPR051960">
    <property type="entry name" value="eIF2B_gamma"/>
</dbReference>
<evidence type="ECO:0000256" key="3">
    <source>
        <dbReference type="ARBA" id="ARBA00022490"/>
    </source>
</evidence>
<organism evidence="11 12">
    <name type="scientific">Panagrolaimus superbus</name>
    <dbReference type="NCBI Taxonomy" id="310955"/>
    <lineage>
        <taxon>Eukaryota</taxon>
        <taxon>Metazoa</taxon>
        <taxon>Ecdysozoa</taxon>
        <taxon>Nematoda</taxon>
        <taxon>Chromadorea</taxon>
        <taxon>Rhabditida</taxon>
        <taxon>Tylenchina</taxon>
        <taxon>Panagrolaimomorpha</taxon>
        <taxon>Panagrolaimoidea</taxon>
        <taxon>Panagrolaimidae</taxon>
        <taxon>Panagrolaimus</taxon>
    </lineage>
</organism>
<dbReference type="Pfam" id="PF00483">
    <property type="entry name" value="NTP_transferase"/>
    <property type="match status" value="1"/>
</dbReference>
<keyword evidence="5" id="KW-0648">Protein biosynthesis</keyword>
<comment type="subcellular location">
    <subcellularLocation>
        <location evidence="1">Cytoplasm</location>
        <location evidence="1">Cytosol</location>
    </subcellularLocation>
</comment>
<dbReference type="GO" id="GO:0005829">
    <property type="term" value="C:cytosol"/>
    <property type="evidence" value="ECO:0007669"/>
    <property type="project" value="UniProtKB-SubCell"/>
</dbReference>
<feature type="domain" description="Nucleotidyl transferase" evidence="10">
    <location>
        <begin position="9"/>
        <end position="146"/>
    </location>
</feature>
<evidence type="ECO:0000256" key="4">
    <source>
        <dbReference type="ARBA" id="ARBA00022540"/>
    </source>
</evidence>
<evidence type="ECO:0000256" key="7">
    <source>
        <dbReference type="ARBA" id="ARBA00044229"/>
    </source>
</evidence>
<reference evidence="12" key="1">
    <citation type="submission" date="2022-11" db="UniProtKB">
        <authorList>
            <consortium name="WormBaseParasite"/>
        </authorList>
    </citation>
    <scope>IDENTIFICATION</scope>
</reference>
<evidence type="ECO:0000313" key="12">
    <source>
        <dbReference type="WBParaSite" id="PSU_v2.g6783.t1"/>
    </source>
</evidence>
<keyword evidence="3" id="KW-0963">Cytoplasm</keyword>
<proteinExistence type="inferred from homology"/>
<keyword evidence="4" id="KW-0396">Initiation factor</keyword>
<name>A0A914Z455_9BILA</name>
<evidence type="ECO:0000256" key="9">
    <source>
        <dbReference type="ARBA" id="ARBA00046432"/>
    </source>
</evidence>